<feature type="chain" id="PRO_5003116503" evidence="1">
    <location>
        <begin position="25"/>
        <end position="86"/>
    </location>
</feature>
<proteinExistence type="predicted"/>
<dbReference type="EMBL" id="CP002083">
    <property type="protein sequence ID" value="ADJ22680.1"/>
    <property type="molecule type" value="Genomic_DNA"/>
</dbReference>
<dbReference type="Proteomes" id="UP000002033">
    <property type="component" value="Chromosome"/>
</dbReference>
<organism evidence="2 3">
    <name type="scientific">Hyphomicrobium denitrificans (strain ATCC 51888 / DSM 1869 / NCIMB 11706 / TK 0415)</name>
    <dbReference type="NCBI Taxonomy" id="582899"/>
    <lineage>
        <taxon>Bacteria</taxon>
        <taxon>Pseudomonadati</taxon>
        <taxon>Pseudomonadota</taxon>
        <taxon>Alphaproteobacteria</taxon>
        <taxon>Hyphomicrobiales</taxon>
        <taxon>Hyphomicrobiaceae</taxon>
        <taxon>Hyphomicrobium</taxon>
    </lineage>
</organism>
<dbReference type="HOGENOM" id="CLU_2493690_0_0_5"/>
<feature type="signal peptide" evidence="1">
    <location>
        <begin position="1"/>
        <end position="24"/>
    </location>
</feature>
<dbReference type="AlphaFoldDB" id="D8JU90"/>
<name>D8JU90_HYPDA</name>
<evidence type="ECO:0000256" key="1">
    <source>
        <dbReference type="SAM" id="SignalP"/>
    </source>
</evidence>
<evidence type="ECO:0000313" key="2">
    <source>
        <dbReference type="EMBL" id="ADJ22680.1"/>
    </source>
</evidence>
<dbReference type="RefSeq" id="WP_013214895.1">
    <property type="nucleotide sequence ID" value="NC_014313.1"/>
</dbReference>
<keyword evidence="1" id="KW-0732">Signal</keyword>
<gene>
    <name evidence="2" type="ordered locus">Hden_0863</name>
</gene>
<dbReference type="KEGG" id="hdn:Hden_0863"/>
<sequence length="86" mass="8809" precursor="true">MKTFVRMGMIAAAGLAVASTEASAKCVLAGGQATMVTLDLAKFMSNAALKNSISAHGWKAHGAVRTRCDTSSVGLPHCVSRQKACG</sequence>
<keyword evidence="3" id="KW-1185">Reference proteome</keyword>
<accession>D8JU90</accession>
<evidence type="ECO:0000313" key="3">
    <source>
        <dbReference type="Proteomes" id="UP000002033"/>
    </source>
</evidence>
<reference evidence="3" key="1">
    <citation type="journal article" date="2011" name="J. Bacteriol.">
        <title>Genome sequences of eight morphologically diverse alphaproteobacteria.</title>
        <authorList>
            <consortium name="US DOE Joint Genome Institute"/>
            <person name="Brown P.J."/>
            <person name="Kysela D.T."/>
            <person name="Buechlein A."/>
            <person name="Hemmerich C."/>
            <person name="Brun Y.V."/>
        </authorList>
    </citation>
    <scope>NUCLEOTIDE SEQUENCE [LARGE SCALE GENOMIC DNA]</scope>
    <source>
        <strain evidence="3">ATCC 51888 / DSM 1869 / NCIB 11706 / TK 0415</strain>
    </source>
</reference>
<protein>
    <submittedName>
        <fullName evidence="2">Uncharacterized protein</fullName>
    </submittedName>
</protein>